<feature type="transmembrane region" description="Helical" evidence="1">
    <location>
        <begin position="30"/>
        <end position="55"/>
    </location>
</feature>
<organism evidence="2 3">
    <name type="scientific">Sphaerisporangium rufum</name>
    <dbReference type="NCBI Taxonomy" id="1381558"/>
    <lineage>
        <taxon>Bacteria</taxon>
        <taxon>Bacillati</taxon>
        <taxon>Actinomycetota</taxon>
        <taxon>Actinomycetes</taxon>
        <taxon>Streptosporangiales</taxon>
        <taxon>Streptosporangiaceae</taxon>
        <taxon>Sphaerisporangium</taxon>
    </lineage>
</organism>
<reference evidence="2" key="1">
    <citation type="submission" date="2021-01" db="EMBL/GenBank/DDBJ databases">
        <title>Whole genome shotgun sequence of Sphaerisporangium rufum NBRC 109079.</title>
        <authorList>
            <person name="Komaki H."/>
            <person name="Tamura T."/>
        </authorList>
    </citation>
    <scope>NUCLEOTIDE SEQUENCE</scope>
    <source>
        <strain evidence="2">NBRC 109079</strain>
    </source>
</reference>
<dbReference type="Pfam" id="PF06182">
    <property type="entry name" value="ABC2_membrane_6"/>
    <property type="match status" value="1"/>
</dbReference>
<gene>
    <name evidence="2" type="ORF">Sru01_50760</name>
</gene>
<dbReference type="PANTHER" id="PTHR36833">
    <property type="entry name" value="SLR0610 PROTEIN-RELATED"/>
    <property type="match status" value="1"/>
</dbReference>
<name>A0A919R5M2_9ACTN</name>
<dbReference type="AlphaFoldDB" id="A0A919R5M2"/>
<feature type="transmembrane region" description="Helical" evidence="1">
    <location>
        <begin position="198"/>
        <end position="221"/>
    </location>
</feature>
<proteinExistence type="predicted"/>
<keyword evidence="3" id="KW-1185">Reference proteome</keyword>
<keyword evidence="1" id="KW-0812">Transmembrane</keyword>
<comment type="caution">
    <text evidence="2">The sequence shown here is derived from an EMBL/GenBank/DDBJ whole genome shotgun (WGS) entry which is preliminary data.</text>
</comment>
<sequence length="266" mass="28781">MTAALLRDLRLYRRCLGAVIRGIMEYVADFWILIGAGIVTQSLGLVFLGVVFAKVPTLAGWTFPEMVLIYSLFGIVAGVLPIFADGIWNLGRLIHEGRFDYLLTRPYSPLLQVLSRSMGFNGVGDTLASLAMFGWAVAHVDVAWTPGTVLVGLVLLASAIALRLALLVIGNSAAFWVRSPFVFAITVLRVGELGRYPIGIYGLGIRLLLTTALPFAFTAFYPAAWLLGRGGQAWLGLGTPLVAALAWLAALKIFNLGLRRYESSGH</sequence>
<evidence type="ECO:0000256" key="1">
    <source>
        <dbReference type="SAM" id="Phobius"/>
    </source>
</evidence>
<accession>A0A919R5M2</accession>
<evidence type="ECO:0000313" key="3">
    <source>
        <dbReference type="Proteomes" id="UP000655287"/>
    </source>
</evidence>
<keyword evidence="1" id="KW-0472">Membrane</keyword>
<keyword evidence="1" id="KW-1133">Transmembrane helix</keyword>
<dbReference type="Proteomes" id="UP000655287">
    <property type="component" value="Unassembled WGS sequence"/>
</dbReference>
<dbReference type="PANTHER" id="PTHR36833:SF1">
    <property type="entry name" value="INTEGRAL MEMBRANE TRANSPORT PROTEIN"/>
    <property type="match status" value="1"/>
</dbReference>
<feature type="transmembrane region" description="Helical" evidence="1">
    <location>
        <begin position="233"/>
        <end position="254"/>
    </location>
</feature>
<feature type="transmembrane region" description="Helical" evidence="1">
    <location>
        <begin position="150"/>
        <end position="177"/>
    </location>
</feature>
<feature type="transmembrane region" description="Helical" evidence="1">
    <location>
        <begin position="67"/>
        <end position="88"/>
    </location>
</feature>
<protein>
    <submittedName>
        <fullName evidence="2">Multidrug ABC transporter permease</fullName>
    </submittedName>
</protein>
<dbReference type="InterPro" id="IPR010390">
    <property type="entry name" value="ABC-2_transporter-like"/>
</dbReference>
<dbReference type="EMBL" id="BOOU01000068">
    <property type="protein sequence ID" value="GII80094.1"/>
    <property type="molecule type" value="Genomic_DNA"/>
</dbReference>
<evidence type="ECO:0000313" key="2">
    <source>
        <dbReference type="EMBL" id="GII80094.1"/>
    </source>
</evidence>
<dbReference type="RefSeq" id="WP_203990400.1">
    <property type="nucleotide sequence ID" value="NZ_BOOU01000068.1"/>
</dbReference>